<protein>
    <submittedName>
        <fullName evidence="2">Uncharacterized protein</fullName>
    </submittedName>
</protein>
<reference evidence="2" key="1">
    <citation type="submission" date="2018-05" db="EMBL/GenBank/DDBJ databases">
        <authorList>
            <person name="Lanie J.A."/>
            <person name="Ng W.-L."/>
            <person name="Kazmierczak K.M."/>
            <person name="Andrzejewski T.M."/>
            <person name="Davidsen T.M."/>
            <person name="Wayne K.J."/>
            <person name="Tettelin H."/>
            <person name="Glass J.I."/>
            <person name="Rusch D."/>
            <person name="Podicherti R."/>
            <person name="Tsui H.-C.T."/>
            <person name="Winkler M.E."/>
        </authorList>
    </citation>
    <scope>NUCLEOTIDE SEQUENCE</scope>
</reference>
<dbReference type="EMBL" id="UINC01068354">
    <property type="protein sequence ID" value="SVC00926.1"/>
    <property type="molecule type" value="Genomic_DNA"/>
</dbReference>
<gene>
    <name evidence="2" type="ORF">METZ01_LOCUS253780</name>
</gene>
<accession>A0A382IMT9</accession>
<dbReference type="AlphaFoldDB" id="A0A382IMT9"/>
<feature type="compositionally biased region" description="Basic residues" evidence="1">
    <location>
        <begin position="13"/>
        <end position="25"/>
    </location>
</feature>
<organism evidence="2">
    <name type="scientific">marine metagenome</name>
    <dbReference type="NCBI Taxonomy" id="408172"/>
    <lineage>
        <taxon>unclassified sequences</taxon>
        <taxon>metagenomes</taxon>
        <taxon>ecological metagenomes</taxon>
    </lineage>
</organism>
<proteinExistence type="predicted"/>
<feature type="non-terminal residue" evidence="2">
    <location>
        <position position="1"/>
    </location>
</feature>
<name>A0A382IMT9_9ZZZZ</name>
<evidence type="ECO:0000256" key="1">
    <source>
        <dbReference type="SAM" id="MobiDB-lite"/>
    </source>
</evidence>
<feature type="region of interest" description="Disordered" evidence="1">
    <location>
        <begin position="1"/>
        <end position="39"/>
    </location>
</feature>
<feature type="non-terminal residue" evidence="2">
    <location>
        <position position="39"/>
    </location>
</feature>
<evidence type="ECO:0000313" key="2">
    <source>
        <dbReference type="EMBL" id="SVC00926.1"/>
    </source>
</evidence>
<sequence length="39" mass="4197">AADSQYPPIPRPVRNRSGPRHRQGLRLREGRGGGCATGV</sequence>